<evidence type="ECO:0000256" key="7">
    <source>
        <dbReference type="ARBA" id="ARBA00022853"/>
    </source>
</evidence>
<reference evidence="19" key="1">
    <citation type="journal article" date="2021" name="Cell">
        <title>Tracing the genetic footprints of vertebrate landing in non-teleost ray-finned fishes.</title>
        <authorList>
            <person name="Bi X."/>
            <person name="Wang K."/>
            <person name="Yang L."/>
            <person name="Pan H."/>
            <person name="Jiang H."/>
            <person name="Wei Q."/>
            <person name="Fang M."/>
            <person name="Yu H."/>
            <person name="Zhu C."/>
            <person name="Cai Y."/>
            <person name="He Y."/>
            <person name="Gan X."/>
            <person name="Zeng H."/>
            <person name="Yu D."/>
            <person name="Zhu Y."/>
            <person name="Jiang H."/>
            <person name="Qiu Q."/>
            <person name="Yang H."/>
            <person name="Zhang Y.E."/>
            <person name="Wang W."/>
            <person name="Zhu M."/>
            <person name="He S."/>
            <person name="Zhang G."/>
        </authorList>
    </citation>
    <scope>NUCLEOTIDE SEQUENCE</scope>
    <source>
        <strain evidence="19">Allg_001</strain>
    </source>
</reference>
<dbReference type="EMBL" id="JAAWVO010067146">
    <property type="protein sequence ID" value="MBN3323734.1"/>
    <property type="molecule type" value="Genomic_DNA"/>
</dbReference>
<comment type="function">
    <text evidence="16">Histone demethylase that specifically demethylates 'Lys-9' of histone H3, thereby playing a central role in histone code.</text>
</comment>
<evidence type="ECO:0000256" key="8">
    <source>
        <dbReference type="ARBA" id="ARBA00022964"/>
    </source>
</evidence>
<dbReference type="Pfam" id="PF22988">
    <property type="entry name" value="PWWP_KDM3B"/>
    <property type="match status" value="1"/>
</dbReference>
<dbReference type="GO" id="GO:0000118">
    <property type="term" value="C:histone deacetylase complex"/>
    <property type="evidence" value="ECO:0007669"/>
    <property type="project" value="UniProtKB-UniRule"/>
</dbReference>
<dbReference type="GO" id="GO:0008270">
    <property type="term" value="F:zinc ion binding"/>
    <property type="evidence" value="ECO:0007669"/>
    <property type="project" value="UniProtKB-KW"/>
</dbReference>
<dbReference type="InterPro" id="IPR054504">
    <property type="entry name" value="PWWP_KDM3B"/>
</dbReference>
<evidence type="ECO:0000256" key="14">
    <source>
        <dbReference type="ARBA" id="ARBA00037987"/>
    </source>
</evidence>
<feature type="region of interest" description="Disordered" evidence="17">
    <location>
        <begin position="344"/>
        <end position="381"/>
    </location>
</feature>
<feature type="region of interest" description="Disordered" evidence="17">
    <location>
        <begin position="818"/>
        <end position="838"/>
    </location>
</feature>
<accession>A0A8J7THH6</accession>
<dbReference type="GO" id="GO:0003712">
    <property type="term" value="F:transcription coregulator activity"/>
    <property type="evidence" value="ECO:0007669"/>
    <property type="project" value="TreeGrafter"/>
</dbReference>
<comment type="domain">
    <text evidence="16">Leu-Xaa-Xaa-Leu-Leu (LXXLL) motifs are known to mediate the association with nuclear receptors.</text>
</comment>
<dbReference type="GO" id="GO:0006357">
    <property type="term" value="P:regulation of transcription by RNA polymerase II"/>
    <property type="evidence" value="ECO:0007669"/>
    <property type="project" value="TreeGrafter"/>
</dbReference>
<evidence type="ECO:0000256" key="4">
    <source>
        <dbReference type="ARBA" id="ARBA00022723"/>
    </source>
</evidence>
<feature type="compositionally biased region" description="Polar residues" evidence="17">
    <location>
        <begin position="363"/>
        <end position="381"/>
    </location>
</feature>
<feature type="non-terminal residue" evidence="19">
    <location>
        <position position="1318"/>
    </location>
</feature>
<dbReference type="Pfam" id="PF22987">
    <property type="entry name" value="Tudor_KDM3B"/>
    <property type="match status" value="1"/>
</dbReference>
<keyword evidence="7" id="KW-0156">Chromatin regulator</keyword>
<feature type="non-terminal residue" evidence="19">
    <location>
        <position position="1"/>
    </location>
</feature>
<keyword evidence="10 16" id="KW-0408">Iron</keyword>
<evidence type="ECO:0000256" key="12">
    <source>
        <dbReference type="ARBA" id="ARBA00023163"/>
    </source>
</evidence>
<dbReference type="SMART" id="SM00558">
    <property type="entry name" value="JmjC"/>
    <property type="match status" value="1"/>
</dbReference>
<dbReference type="GO" id="GO:0031490">
    <property type="term" value="F:chromatin DNA binding"/>
    <property type="evidence" value="ECO:0007669"/>
    <property type="project" value="TreeGrafter"/>
</dbReference>
<keyword evidence="13 16" id="KW-0539">Nucleus</keyword>
<keyword evidence="8" id="KW-0223">Dioxygenase</keyword>
<dbReference type="PROSITE" id="PS51184">
    <property type="entry name" value="JMJC"/>
    <property type="match status" value="1"/>
</dbReference>
<dbReference type="InterPro" id="IPR003347">
    <property type="entry name" value="JmjC_dom"/>
</dbReference>
<dbReference type="GO" id="GO:0000785">
    <property type="term" value="C:chromatin"/>
    <property type="evidence" value="ECO:0007669"/>
    <property type="project" value="TreeGrafter"/>
</dbReference>
<dbReference type="InterPro" id="IPR054503">
    <property type="entry name" value="KDM3AB_Tudor"/>
</dbReference>
<keyword evidence="5" id="KW-0863">Zinc-finger</keyword>
<feature type="compositionally biased region" description="Low complexity" evidence="17">
    <location>
        <begin position="772"/>
        <end position="788"/>
    </location>
</feature>
<evidence type="ECO:0000256" key="3">
    <source>
        <dbReference type="ARBA" id="ARBA00022490"/>
    </source>
</evidence>
<feature type="region of interest" description="Disordered" evidence="17">
    <location>
        <begin position="241"/>
        <end position="309"/>
    </location>
</feature>
<protein>
    <recommendedName>
        <fullName evidence="16">Lysine-specific demethylase</fullName>
        <ecNumber evidence="16">1.14.11.65</ecNumber>
    </recommendedName>
</protein>
<dbReference type="PANTHER" id="PTHR12549">
    <property type="entry name" value="JMJC DOMAIN-CONTAINING HISTONE DEMETHYLATION PROTEIN"/>
    <property type="match status" value="1"/>
</dbReference>
<evidence type="ECO:0000259" key="18">
    <source>
        <dbReference type="PROSITE" id="PS51184"/>
    </source>
</evidence>
<dbReference type="InterPro" id="IPR054294">
    <property type="entry name" value="DUF7030"/>
</dbReference>
<evidence type="ECO:0000256" key="11">
    <source>
        <dbReference type="ARBA" id="ARBA00023015"/>
    </source>
</evidence>
<evidence type="ECO:0000313" key="20">
    <source>
        <dbReference type="Proteomes" id="UP000736164"/>
    </source>
</evidence>
<dbReference type="EC" id="1.14.11.65" evidence="16"/>
<dbReference type="Pfam" id="PF02373">
    <property type="entry name" value="JmjC"/>
    <property type="match status" value="1"/>
</dbReference>
<dbReference type="Proteomes" id="UP000736164">
    <property type="component" value="Unassembled WGS sequence"/>
</dbReference>
<keyword evidence="4 16" id="KW-0479">Metal-binding</keyword>
<dbReference type="Gene3D" id="2.60.120.650">
    <property type="entry name" value="Cupin"/>
    <property type="match status" value="1"/>
</dbReference>
<evidence type="ECO:0000256" key="15">
    <source>
        <dbReference type="ARBA" id="ARBA00047648"/>
    </source>
</evidence>
<evidence type="ECO:0000256" key="9">
    <source>
        <dbReference type="ARBA" id="ARBA00023002"/>
    </source>
</evidence>
<evidence type="ECO:0000256" key="13">
    <source>
        <dbReference type="ARBA" id="ARBA00023242"/>
    </source>
</evidence>
<sequence length="1318" mass="146322">MCNKARQILVGRGFLCVTGELPLKVEEIAKWDWKSGKIRAVSHRDVSDQNLKVFVEFDEQQPESRRWIKVYEPLMKVFLVEHTLGLARRQLPGETASVQWPAVVFKPLVDTIGLVLIPVEYLLINKRTFIPVGTVQPLERLSCLGFSLRDFQELQKGVKAWIKKHAAVQLLIRGNRSLIGSKMKLYCVDSACLWSVATVVQQNQETQTLQVQHEQSGSIECVDPSLLEMELLVHVLDSSGTTNLKRKPDEEAEDLDAKKRKSSCDSSPGSEMPGPRKEPPVPPNPDPADARGDAAADPDSAYEERRPVAREPCAACPAKTEAEPCSLKTVQSIPSLSSEVLVGSTASSPASRQPGPSFADSPPSFQAQTPWGNETTDGNLLQSRMMQSVAHNPFEEAFGSFFAPKSSSASAVKGSPPFQELRNLLTANCPKTAGLPAVPQSLSSPAARPCLPKAEPGRTSPDRIDADLGPSVRDDLKSLHASGSPVNTNALPPNSILNDAAAVERLQRTGESFLQDGSCNSIAPHLHKCRECRLASYRRRSSQSDTTVFCRFFLFRRLQFTKHGLLREGGFLTPSSYGPDALSLWMPARSRVKGLDLDTAKYILANIGDQFCQLVMQEKEVISSIQPDVAIVWKRAVCGVRDMCDVCDTTLFNIHWVCPKCGFGVCLDCFRNKSNSAEGRSSLFSWMKCVRGQPHELDHLMPTQIIPGTTLYDFCDIVHSVRGKWGIKANCPCSSRHTRATSKPLLKEERKPQNITLLANPLLDSSLRNKSTDAVPSTSTSAAVVTTSDPVGRPPASLNLSWLSALGSHSVNKENKGSILITPSTNEPKRHNSSSPLSSLFIKPSHSLQTFNGSVLTSVTNKNTGSLRSLLNGEQSETGTKSTPKILDDIFASIVQSKVPGESPSRRTDPRDAVCKPRSVLNPSVVSTDVPHCWLCDGRLLCLQDPTHRNNWNIFRECWKQGQPVIVSGMHTVLNPELWRPETFSEEFGDQEADLVNCRTNAILSSTTVGDFWDGFENILRRLKNEEGEPMVLKLKDWPPGEDFRDMMPSRFDDLMNNIPLPEYTRRDGKLNLASRLPEFFVRPDLGPKMYNAYGLITDEDRKYGTTNLHLDVSDAANVMVYVGIPEGEKEHEQGRSTDGDTVLQTIEDGDVDELTIKRMVELGEKPGALWHIYAAKDTDKIRQLLLKVAEEQGEENPPDHDPIHDQSWYLDRALRRRLLQEYGVQGWAIVQFLGDVVFIPAGAPHQVHNLYSCIKVAEDFVSPEHVKHCFRLTQEFRYLSSTHTNHEDKLQVKNVIYHAVKDAVSMLKAHDVIKPSD</sequence>
<evidence type="ECO:0000256" key="16">
    <source>
        <dbReference type="RuleBase" id="RU369087"/>
    </source>
</evidence>
<dbReference type="GO" id="GO:0005737">
    <property type="term" value="C:cytoplasm"/>
    <property type="evidence" value="ECO:0007669"/>
    <property type="project" value="UniProtKB-SubCell"/>
</dbReference>
<comment type="domain">
    <text evidence="16">The JmjC domain and the C6-type zinc-finger are required for the demethylation activity.</text>
</comment>
<feature type="domain" description="JmjC" evidence="18">
    <location>
        <begin position="1048"/>
        <end position="1278"/>
    </location>
</feature>
<dbReference type="GO" id="GO:0070988">
    <property type="term" value="P:demethylation"/>
    <property type="evidence" value="ECO:0007669"/>
    <property type="project" value="UniProtKB-UniRule"/>
</dbReference>
<dbReference type="Pfam" id="PF22989">
    <property type="entry name" value="DUF7030"/>
    <property type="match status" value="1"/>
</dbReference>
<keyword evidence="3" id="KW-0963">Cytoplasm</keyword>
<evidence type="ECO:0000256" key="1">
    <source>
        <dbReference type="ARBA" id="ARBA00004123"/>
    </source>
</evidence>
<comment type="cofactor">
    <cofactor evidence="16">
        <name>Fe(2+)</name>
        <dbReference type="ChEBI" id="CHEBI:29033"/>
    </cofactor>
    <text evidence="16">Binds 1 Fe(2+) ion per subunit.</text>
</comment>
<evidence type="ECO:0000256" key="17">
    <source>
        <dbReference type="SAM" id="MobiDB-lite"/>
    </source>
</evidence>
<organism evidence="19 20">
    <name type="scientific">Atractosteus spatula</name>
    <name type="common">Alligator gar</name>
    <name type="synonym">Lepisosteus spatula</name>
    <dbReference type="NCBI Taxonomy" id="7917"/>
    <lineage>
        <taxon>Eukaryota</taxon>
        <taxon>Metazoa</taxon>
        <taxon>Chordata</taxon>
        <taxon>Craniata</taxon>
        <taxon>Vertebrata</taxon>
        <taxon>Euteleostomi</taxon>
        <taxon>Actinopterygii</taxon>
        <taxon>Neopterygii</taxon>
        <taxon>Holostei</taxon>
        <taxon>Semionotiformes</taxon>
        <taxon>Lepisosteidae</taxon>
        <taxon>Atractosteus</taxon>
    </lineage>
</organism>
<dbReference type="PANTHER" id="PTHR12549:SF7">
    <property type="entry name" value="LYSINE-SPECIFIC DEMETHYLASE 3A"/>
    <property type="match status" value="1"/>
</dbReference>
<keyword evidence="20" id="KW-1185">Reference proteome</keyword>
<keyword evidence="12" id="KW-0804">Transcription</keyword>
<keyword evidence="6" id="KW-0862">Zinc</keyword>
<proteinExistence type="inferred from homology"/>
<dbReference type="GO" id="GO:0140683">
    <property type="term" value="F:histone H3K9me/H3K9me2 demethylase activity"/>
    <property type="evidence" value="ECO:0007669"/>
    <property type="project" value="UniProtKB-EC"/>
</dbReference>
<dbReference type="FunFam" id="2.60.120.650:FF:000004">
    <property type="entry name" value="Putative lysine-specific demethylase 3B"/>
    <property type="match status" value="1"/>
</dbReference>
<evidence type="ECO:0000256" key="10">
    <source>
        <dbReference type="ARBA" id="ARBA00023004"/>
    </source>
</evidence>
<keyword evidence="9" id="KW-0560">Oxidoreductase</keyword>
<gene>
    <name evidence="19" type="primary">Kdm3a</name>
    <name evidence="19" type="ORF">GTO95_0015832</name>
</gene>
<evidence type="ECO:0000256" key="6">
    <source>
        <dbReference type="ARBA" id="ARBA00022833"/>
    </source>
</evidence>
<name>A0A8J7THH6_ATRSP</name>
<comment type="similarity">
    <text evidence="14 16">Belongs to the JHDM2 histone demethylase family.</text>
</comment>
<feature type="compositionally biased region" description="Basic and acidic residues" evidence="17">
    <location>
        <begin position="460"/>
        <end position="470"/>
    </location>
</feature>
<evidence type="ECO:0000256" key="2">
    <source>
        <dbReference type="ARBA" id="ARBA00004496"/>
    </source>
</evidence>
<comment type="subcellular location">
    <subcellularLocation>
        <location evidence="2">Cytoplasm</location>
    </subcellularLocation>
    <subcellularLocation>
        <location evidence="1 16">Nucleus</location>
    </subcellularLocation>
</comment>
<evidence type="ECO:0000313" key="19">
    <source>
        <dbReference type="EMBL" id="MBN3323734.1"/>
    </source>
</evidence>
<feature type="region of interest" description="Disordered" evidence="17">
    <location>
        <begin position="768"/>
        <end position="788"/>
    </location>
</feature>
<feature type="region of interest" description="Disordered" evidence="17">
    <location>
        <begin position="436"/>
        <end position="470"/>
    </location>
</feature>
<keyword evidence="11" id="KW-0805">Transcription regulation</keyword>
<dbReference type="InterPro" id="IPR045109">
    <property type="entry name" value="LSDs-like"/>
</dbReference>
<comment type="catalytic activity">
    <reaction evidence="15 16">
        <text>N(6),N(6)-dimethyl-L-lysyl(9)-[histone H3] + 2 2-oxoglutarate + 2 O2 = L-lysyl(9)-[histone H3] + 2 formaldehyde + 2 succinate + 2 CO2</text>
        <dbReference type="Rhea" id="RHEA:60188"/>
        <dbReference type="Rhea" id="RHEA-COMP:15541"/>
        <dbReference type="Rhea" id="RHEA-COMP:15546"/>
        <dbReference type="ChEBI" id="CHEBI:15379"/>
        <dbReference type="ChEBI" id="CHEBI:16526"/>
        <dbReference type="ChEBI" id="CHEBI:16810"/>
        <dbReference type="ChEBI" id="CHEBI:16842"/>
        <dbReference type="ChEBI" id="CHEBI:29969"/>
        <dbReference type="ChEBI" id="CHEBI:30031"/>
        <dbReference type="ChEBI" id="CHEBI:61976"/>
        <dbReference type="EC" id="1.14.11.65"/>
    </reaction>
</comment>
<evidence type="ECO:0000256" key="5">
    <source>
        <dbReference type="ARBA" id="ARBA00022771"/>
    </source>
</evidence>
<dbReference type="SUPFAM" id="SSF51197">
    <property type="entry name" value="Clavaminate synthase-like"/>
    <property type="match status" value="1"/>
</dbReference>
<comment type="caution">
    <text evidence="19">The sequence shown here is derived from an EMBL/GenBank/DDBJ whole genome shotgun (WGS) entry which is preliminary data.</text>
</comment>